<gene>
    <name evidence="1" type="ORF">G6045_22765</name>
</gene>
<evidence type="ECO:0008006" key="3">
    <source>
        <dbReference type="Google" id="ProtNLM"/>
    </source>
</evidence>
<dbReference type="AlphaFoldDB" id="A0A6G4XNR5"/>
<reference evidence="1 2" key="1">
    <citation type="submission" date="2020-02" db="EMBL/GenBank/DDBJ databases">
        <title>Whole-genome analyses of novel actinobacteria.</title>
        <authorList>
            <person name="Sahin N."/>
            <person name="Tokatli A."/>
        </authorList>
    </citation>
    <scope>NUCLEOTIDE SEQUENCE [LARGE SCALE GENOMIC DNA]</scope>
    <source>
        <strain evidence="1 2">YC504</strain>
    </source>
</reference>
<dbReference type="RefSeq" id="WP_165333909.1">
    <property type="nucleotide sequence ID" value="NZ_JAAKZW010000103.1"/>
</dbReference>
<dbReference type="EMBL" id="JAAKZW010000103">
    <property type="protein sequence ID" value="NGO78457.1"/>
    <property type="molecule type" value="Genomic_DNA"/>
</dbReference>
<evidence type="ECO:0000313" key="2">
    <source>
        <dbReference type="Proteomes" id="UP000481109"/>
    </source>
</evidence>
<keyword evidence="2" id="KW-1185">Reference proteome</keyword>
<comment type="caution">
    <text evidence="1">The sequence shown here is derived from an EMBL/GenBank/DDBJ whole genome shotgun (WGS) entry which is preliminary data.</text>
</comment>
<evidence type="ECO:0000313" key="1">
    <source>
        <dbReference type="EMBL" id="NGO78457.1"/>
    </source>
</evidence>
<sequence length="74" mass="8291">MAKAVRASLGEMWITCQFCKGDLFRERGVKLNSTGGELFNFAWADETATGLICLRCGFVHLFANPQIQLHRAKD</sequence>
<accession>A0A6G4XNR5</accession>
<organism evidence="1 2">
    <name type="scientific">Streptomyces mesophilus</name>
    <dbReference type="NCBI Taxonomy" id="1775132"/>
    <lineage>
        <taxon>Bacteria</taxon>
        <taxon>Bacillati</taxon>
        <taxon>Actinomycetota</taxon>
        <taxon>Actinomycetes</taxon>
        <taxon>Kitasatosporales</taxon>
        <taxon>Streptomycetaceae</taxon>
        <taxon>Streptomyces</taxon>
    </lineage>
</organism>
<proteinExistence type="predicted"/>
<dbReference type="Proteomes" id="UP000481109">
    <property type="component" value="Unassembled WGS sequence"/>
</dbReference>
<name>A0A6G4XNR5_9ACTN</name>
<protein>
    <recommendedName>
        <fullName evidence="3">DNA-binding protein</fullName>
    </recommendedName>
</protein>